<feature type="modified residue" description="N6-(pyridoxal phosphate)lysine" evidence="6">
    <location>
        <position position="786"/>
    </location>
</feature>
<dbReference type="RefSeq" id="XP_060455155.1">
    <property type="nucleotide sequence ID" value="XM_060598353.1"/>
</dbReference>
<feature type="region of interest" description="Disordered" evidence="9">
    <location>
        <begin position="24"/>
        <end position="54"/>
    </location>
</feature>
<evidence type="ECO:0000256" key="5">
    <source>
        <dbReference type="ARBA" id="ARBA00049026"/>
    </source>
</evidence>
<dbReference type="PANTHER" id="PTHR11773">
    <property type="entry name" value="GLYCINE DEHYDROGENASE, DECARBOXYLATING"/>
    <property type="match status" value="1"/>
</dbReference>
<evidence type="ECO:0000256" key="6">
    <source>
        <dbReference type="PIRSR" id="PIRSR603437-50"/>
    </source>
</evidence>
<dbReference type="CDD" id="cd00613">
    <property type="entry name" value="GDC-P"/>
    <property type="match status" value="1"/>
</dbReference>
<dbReference type="GeneID" id="85493760"/>
<feature type="domain" description="Glycine dehydrogenase C-terminal" evidence="11">
    <location>
        <begin position="859"/>
        <end position="979"/>
    </location>
</feature>
<dbReference type="InterPro" id="IPR015424">
    <property type="entry name" value="PyrdxlP-dep_Trfase"/>
</dbReference>
<evidence type="ECO:0000256" key="3">
    <source>
        <dbReference type="ARBA" id="ARBA00022898"/>
    </source>
</evidence>
<dbReference type="InterPro" id="IPR003437">
    <property type="entry name" value="GcvP"/>
</dbReference>
<dbReference type="AlphaFoldDB" id="A0AA48I297"/>
<dbReference type="InterPro" id="IPR015422">
    <property type="entry name" value="PyrdxlP-dep_Trfase_small"/>
</dbReference>
<dbReference type="FunFam" id="3.40.640.10:FF:000005">
    <property type="entry name" value="Glycine dehydrogenase (decarboxylating), mitochondrial"/>
    <property type="match status" value="1"/>
</dbReference>
<dbReference type="NCBIfam" id="TIGR00461">
    <property type="entry name" value="gcvP"/>
    <property type="match status" value="1"/>
</dbReference>
<keyword evidence="7" id="KW-0809">Transit peptide</keyword>
<comment type="similarity">
    <text evidence="2 7">Belongs to the GcvP family.</text>
</comment>
<dbReference type="FunFam" id="3.40.640.10:FF:000007">
    <property type="entry name" value="glycine dehydrogenase (Decarboxylating), mitochondrial"/>
    <property type="match status" value="1"/>
</dbReference>
<feature type="coiled-coil region" evidence="8">
    <location>
        <begin position="703"/>
        <end position="730"/>
    </location>
</feature>
<dbReference type="FunFam" id="3.90.1150.10:FF:000097">
    <property type="entry name" value="Glycine cleavage system P protein"/>
    <property type="match status" value="1"/>
</dbReference>
<comment type="catalytic activity">
    <reaction evidence="5 7">
        <text>N(6)-[(R)-lipoyl]-L-lysyl-[glycine-cleavage complex H protein] + glycine + H(+) = N(6)-[(R)-S(8)-aminomethyldihydrolipoyl]-L-lysyl-[glycine-cleavage complex H protein] + CO2</text>
        <dbReference type="Rhea" id="RHEA:24304"/>
        <dbReference type="Rhea" id="RHEA-COMP:10494"/>
        <dbReference type="Rhea" id="RHEA-COMP:10495"/>
        <dbReference type="ChEBI" id="CHEBI:15378"/>
        <dbReference type="ChEBI" id="CHEBI:16526"/>
        <dbReference type="ChEBI" id="CHEBI:57305"/>
        <dbReference type="ChEBI" id="CHEBI:83099"/>
        <dbReference type="ChEBI" id="CHEBI:83143"/>
        <dbReference type="EC" id="1.4.4.2"/>
    </reaction>
</comment>
<evidence type="ECO:0000259" key="10">
    <source>
        <dbReference type="Pfam" id="PF02347"/>
    </source>
</evidence>
<dbReference type="GO" id="GO:0005960">
    <property type="term" value="C:glycine cleavage complex"/>
    <property type="evidence" value="ECO:0007669"/>
    <property type="project" value="TreeGrafter"/>
</dbReference>
<evidence type="ECO:0000256" key="9">
    <source>
        <dbReference type="SAM" id="MobiDB-lite"/>
    </source>
</evidence>
<keyword evidence="3 6" id="KW-0663">Pyridoxal phosphate</keyword>
<comment type="subunit">
    <text evidence="7">The glycine cleavage system is composed of four proteins: P, T, L and H.</text>
</comment>
<keyword evidence="13" id="KW-1185">Reference proteome</keyword>
<dbReference type="GO" id="GO:0004375">
    <property type="term" value="F:glycine dehydrogenase (decarboxylating) activity"/>
    <property type="evidence" value="ECO:0007669"/>
    <property type="project" value="UniProtKB-UniRule"/>
</dbReference>
<dbReference type="KEGG" id="ccac:CcaHIS019_0212510"/>
<dbReference type="InterPro" id="IPR015421">
    <property type="entry name" value="PyrdxlP-dep_Trfase_major"/>
</dbReference>
<feature type="domain" description="Glycine cleavage system P-protein N-terminal" evidence="10">
    <location>
        <begin position="70"/>
        <end position="508"/>
    </location>
</feature>
<dbReference type="EC" id="1.4.4.2" evidence="7"/>
<dbReference type="SUPFAM" id="SSF53383">
    <property type="entry name" value="PLP-dependent transferases"/>
    <property type="match status" value="2"/>
</dbReference>
<evidence type="ECO:0000256" key="4">
    <source>
        <dbReference type="ARBA" id="ARBA00023002"/>
    </source>
</evidence>
<name>A0AA48I297_9TREE</name>
<dbReference type="Pfam" id="PF02347">
    <property type="entry name" value="GDC-P"/>
    <property type="match status" value="1"/>
</dbReference>
<comment type="cofactor">
    <cofactor evidence="1 6 7">
        <name>pyridoxal 5'-phosphate</name>
        <dbReference type="ChEBI" id="CHEBI:597326"/>
    </cofactor>
</comment>
<comment type="subcellular location">
    <subcellularLocation>
        <location evidence="7">Mitochondrion</location>
    </subcellularLocation>
</comment>
<dbReference type="InterPro" id="IPR049316">
    <property type="entry name" value="GDC-P_C"/>
</dbReference>
<dbReference type="GO" id="GO:0019464">
    <property type="term" value="P:glycine decarboxylation via glycine cleavage system"/>
    <property type="evidence" value="ECO:0007669"/>
    <property type="project" value="TreeGrafter"/>
</dbReference>
<dbReference type="GO" id="GO:0005739">
    <property type="term" value="C:mitochondrion"/>
    <property type="evidence" value="ECO:0007669"/>
    <property type="project" value="UniProtKB-SubCell"/>
</dbReference>
<dbReference type="Proteomes" id="UP001233271">
    <property type="component" value="Chromosome 2"/>
</dbReference>
<reference evidence="12" key="1">
    <citation type="journal article" date="2023" name="BMC Genomics">
        <title>Chromosome-level genome assemblies of Cutaneotrichosporon spp. (Trichosporonales, Basidiomycota) reveal imbalanced evolution between nucleotide sequences and chromosome synteny.</title>
        <authorList>
            <person name="Kobayashi Y."/>
            <person name="Kayamori A."/>
            <person name="Aoki K."/>
            <person name="Shiwa Y."/>
            <person name="Matsutani M."/>
            <person name="Fujita N."/>
            <person name="Sugita T."/>
            <person name="Iwasaki W."/>
            <person name="Tanaka N."/>
            <person name="Takashima M."/>
        </authorList>
    </citation>
    <scope>NUCLEOTIDE SEQUENCE</scope>
    <source>
        <strain evidence="12">HIS019</strain>
    </source>
</reference>
<gene>
    <name evidence="12" type="primary">GCV2</name>
    <name evidence="12" type="ORF">CcaverHIS019_0212510</name>
</gene>
<dbReference type="GO" id="GO:0016594">
    <property type="term" value="F:glycine binding"/>
    <property type="evidence" value="ECO:0007669"/>
    <property type="project" value="TreeGrafter"/>
</dbReference>
<comment type="function">
    <text evidence="7">The glycine cleavage system catalyzes the degradation of glycine.</text>
</comment>
<dbReference type="EMBL" id="AP028213">
    <property type="protein sequence ID" value="BEI89889.1"/>
    <property type="molecule type" value="Genomic_DNA"/>
</dbReference>
<evidence type="ECO:0000313" key="12">
    <source>
        <dbReference type="EMBL" id="BEI89889.1"/>
    </source>
</evidence>
<keyword evidence="7" id="KW-0496">Mitochondrion</keyword>
<keyword evidence="4 7" id="KW-0560">Oxidoreductase</keyword>
<dbReference type="Gene3D" id="3.90.1150.10">
    <property type="entry name" value="Aspartate Aminotransferase, domain 1"/>
    <property type="match status" value="2"/>
</dbReference>
<evidence type="ECO:0000259" key="11">
    <source>
        <dbReference type="Pfam" id="PF21478"/>
    </source>
</evidence>
<feature type="compositionally biased region" description="Polar residues" evidence="9">
    <location>
        <begin position="29"/>
        <end position="43"/>
    </location>
</feature>
<dbReference type="Pfam" id="PF21478">
    <property type="entry name" value="GcvP2_C"/>
    <property type="match status" value="1"/>
</dbReference>
<keyword evidence="8" id="KW-0175">Coiled coil</keyword>
<dbReference type="GO" id="GO:0030170">
    <property type="term" value="F:pyridoxal phosphate binding"/>
    <property type="evidence" value="ECO:0007669"/>
    <property type="project" value="TreeGrafter"/>
</dbReference>
<accession>A0AA48I297</accession>
<evidence type="ECO:0000256" key="7">
    <source>
        <dbReference type="RuleBase" id="RU364056"/>
    </source>
</evidence>
<proteinExistence type="inferred from homology"/>
<dbReference type="InterPro" id="IPR020581">
    <property type="entry name" value="GDC_P"/>
</dbReference>
<organism evidence="12 13">
    <name type="scientific">Cutaneotrichosporon cavernicola</name>
    <dbReference type="NCBI Taxonomy" id="279322"/>
    <lineage>
        <taxon>Eukaryota</taxon>
        <taxon>Fungi</taxon>
        <taxon>Dikarya</taxon>
        <taxon>Basidiomycota</taxon>
        <taxon>Agaricomycotina</taxon>
        <taxon>Tremellomycetes</taxon>
        <taxon>Trichosporonales</taxon>
        <taxon>Trichosporonaceae</taxon>
        <taxon>Cutaneotrichosporon</taxon>
    </lineage>
</organism>
<evidence type="ECO:0000256" key="8">
    <source>
        <dbReference type="SAM" id="Coils"/>
    </source>
</evidence>
<protein>
    <recommendedName>
        <fullName evidence="7">Glycine cleavage system P protein</fullName>
        <ecNumber evidence="7">1.4.4.2</ecNumber>
    </recommendedName>
</protein>
<evidence type="ECO:0000256" key="2">
    <source>
        <dbReference type="ARBA" id="ARBA00010756"/>
    </source>
</evidence>
<sequence>MLVNISRRAPRMYAPLRARALATSASRLNPRSTEPVRSTTATQPHPLPPSKSFRPAATSIFTPLDTFVPRHVGPTEKDTQEMLDTLGYKTMDDFVKATVPDDVRISEFTSNDIAPYSELELLRRVEEIGSMNKNMKSYIGMGYHNAVVPPVIQRSLFENPGWYTAYTPYSPEQSQGRLESLINYQTVTIQLTGLPIANASLLDEATAAAEAMAMAAAAVPKGKFSKGKNVFLVSPTIAPQTVDVLRTRCTGFGVELQIAESNEGFKAEVAKLGDKLIGALLPYPDVNGEVIDWTSVASDLKSHGAMVVVASDLLALTMLKPPGEWGADIVLGNSQRFGVPVGYGGPHAAFFAVTEDLKRKIPGRIVGLSHDASGAPAYRLALQTREQHIRREKATSNVCTAQALLANMAAMYAVYHGPEGLRKIAGKTHQLTKVLAEALTGLEYTVTNKQFFDTLTVDVSTAGVTADQIHKTSVASGINFRRIDDKHVGITLDESVGPLDLTDIVNVFYRAKGLKEIQPNTLDDISQKLNFSAQSALTQPIDSPMARTTAFLPQPVFNRHHSETDMLRYMMHLQQKDYSLVHGMIPLGSCTMKLNSTSSMQPLSWKEFGGVHPFAPVDQAEGYKTMLTELEKDLSLVTGYDATSLQPNSGASGEFAGLKVIDAYHKSRGDSHRNVCLIPLSAHGTNPASAAMMGWKVVPIKALNDGSLDLKDLEEKAVKHKDNLAAFMVTYPSTFGTFDEGIEKATSLVHENGGQVYVDGANANALVGLTSLGRVGGDVSHTNLHKTFSIPHGGGGPGVGPISVKKHLAPFLPGHSLVKTGGEHAITAVSAAPYGSASINLISWAYIKMLGGAGLTESSKMALLNANYIAERLRPYYNLRFTNKNGHCAHECLIDLAEFEDKAGLRVPDFSKRLQDYSFHPPTAQWPISTCWLIEPTESEPKHELDRLVDALISIRKEVDEVIEGKQDKDNNVFKNAPHPLSVITGEKWDLPYSREKAAYPVPGLKKSKFWPTVGRLDDAAGDLNLICEVSNPSDNANFSSAALWKIGKRRRL</sequence>
<dbReference type="Gene3D" id="3.40.640.10">
    <property type="entry name" value="Type I PLP-dependent aspartate aminotransferase-like (Major domain)"/>
    <property type="match status" value="2"/>
</dbReference>
<dbReference type="InterPro" id="IPR049315">
    <property type="entry name" value="GDC-P_N"/>
</dbReference>
<evidence type="ECO:0000313" key="13">
    <source>
        <dbReference type="Proteomes" id="UP001233271"/>
    </source>
</evidence>
<dbReference type="PANTHER" id="PTHR11773:SF1">
    <property type="entry name" value="GLYCINE DEHYDROGENASE (DECARBOXYLATING), MITOCHONDRIAL"/>
    <property type="match status" value="1"/>
</dbReference>
<evidence type="ECO:0000256" key="1">
    <source>
        <dbReference type="ARBA" id="ARBA00001933"/>
    </source>
</evidence>